<sequence>GDSMVSISYAFRIALNIVSVIINETCESIWNVLKHRVFLQPSSSNWEKVADDFERICNPVTSMVPRHFCGTKNAERLRLVAGFPPLPPKPFRFYFYHFMCLQPRIDNNRHIKRSYLTNQYIGQNQS</sequence>
<dbReference type="EMBL" id="KQ982601">
    <property type="protein sequence ID" value="KYQ54018.1"/>
    <property type="molecule type" value="Genomic_DNA"/>
</dbReference>
<organism evidence="1 2">
    <name type="scientific">Mycetomoellerius zeteki</name>
    <dbReference type="NCBI Taxonomy" id="64791"/>
    <lineage>
        <taxon>Eukaryota</taxon>
        <taxon>Metazoa</taxon>
        <taxon>Ecdysozoa</taxon>
        <taxon>Arthropoda</taxon>
        <taxon>Hexapoda</taxon>
        <taxon>Insecta</taxon>
        <taxon>Pterygota</taxon>
        <taxon>Neoptera</taxon>
        <taxon>Endopterygota</taxon>
        <taxon>Hymenoptera</taxon>
        <taxon>Apocrita</taxon>
        <taxon>Aculeata</taxon>
        <taxon>Formicoidea</taxon>
        <taxon>Formicidae</taxon>
        <taxon>Myrmicinae</taxon>
        <taxon>Mycetomoellerius</taxon>
    </lineage>
</organism>
<evidence type="ECO:0000313" key="2">
    <source>
        <dbReference type="Proteomes" id="UP000075809"/>
    </source>
</evidence>
<accession>A0A151X0X7</accession>
<proteinExistence type="predicted"/>
<feature type="non-terminal residue" evidence="1">
    <location>
        <position position="1"/>
    </location>
</feature>
<name>A0A151X0X7_9HYME</name>
<reference evidence="1 2" key="1">
    <citation type="submission" date="2015-09" db="EMBL/GenBank/DDBJ databases">
        <title>Trachymyrmex zeteki WGS genome.</title>
        <authorList>
            <person name="Nygaard S."/>
            <person name="Hu H."/>
            <person name="Boomsma J."/>
            <person name="Zhang G."/>
        </authorList>
    </citation>
    <scope>NUCLEOTIDE SEQUENCE [LARGE SCALE GENOMIC DNA]</scope>
    <source>
        <strain evidence="1">Tzet28-1</strain>
        <tissue evidence="1">Whole body</tissue>
    </source>
</reference>
<dbReference type="Proteomes" id="UP000075809">
    <property type="component" value="Unassembled WGS sequence"/>
</dbReference>
<gene>
    <name evidence="1" type="ORF">ALC60_07095</name>
</gene>
<evidence type="ECO:0000313" key="1">
    <source>
        <dbReference type="EMBL" id="KYQ54018.1"/>
    </source>
</evidence>
<dbReference type="AlphaFoldDB" id="A0A151X0X7"/>
<keyword evidence="2" id="KW-1185">Reference proteome</keyword>
<protein>
    <submittedName>
        <fullName evidence="1">Uncharacterized protein</fullName>
    </submittedName>
</protein>